<dbReference type="Gene3D" id="3.40.50.300">
    <property type="entry name" value="P-loop containing nucleotide triphosphate hydrolases"/>
    <property type="match status" value="2"/>
</dbReference>
<gene>
    <name evidence="7" type="ORF">ABRP34_22565</name>
    <name evidence="6" type="ORF">ABRP34_23675</name>
</gene>
<dbReference type="SUPFAM" id="SSF52540">
    <property type="entry name" value="P-loop containing nucleoside triphosphate hydrolases"/>
    <property type="match status" value="2"/>
</dbReference>
<evidence type="ECO:0000256" key="2">
    <source>
        <dbReference type="ARBA" id="ARBA00022737"/>
    </source>
</evidence>
<proteinExistence type="predicted"/>
<protein>
    <submittedName>
        <fullName evidence="6">Sugar ABC transporter ATP-binding protein</fullName>
    </submittedName>
</protein>
<dbReference type="EMBL" id="CP159280">
    <property type="protein sequence ID" value="XCH13895.1"/>
    <property type="molecule type" value="Genomic_DNA"/>
</dbReference>
<dbReference type="CDD" id="cd03216">
    <property type="entry name" value="ABC_Carb_Monos_I"/>
    <property type="match status" value="1"/>
</dbReference>
<keyword evidence="1" id="KW-0813">Transport</keyword>
<dbReference type="PROSITE" id="PS00211">
    <property type="entry name" value="ABC_TRANSPORTER_1"/>
    <property type="match status" value="1"/>
</dbReference>
<name>A0AAU8EWU5_9MICC</name>
<dbReference type="InterPro" id="IPR027417">
    <property type="entry name" value="P-loop_NTPase"/>
</dbReference>
<evidence type="ECO:0000313" key="7">
    <source>
        <dbReference type="EMBL" id="XCH13895.1"/>
    </source>
</evidence>
<dbReference type="PANTHER" id="PTHR43790:SF9">
    <property type="entry name" value="GALACTOFURANOSE TRANSPORTER ATP-BINDING PROTEIN YTFR"/>
    <property type="match status" value="1"/>
</dbReference>
<accession>A0AAU8EWU5</accession>
<dbReference type="Pfam" id="PF00005">
    <property type="entry name" value="ABC_tran"/>
    <property type="match status" value="2"/>
</dbReference>
<evidence type="ECO:0000256" key="4">
    <source>
        <dbReference type="ARBA" id="ARBA00022840"/>
    </source>
</evidence>
<organism evidence="6">
    <name type="scientific">Arthrobacter sp. K5</name>
    <dbReference type="NCBI Taxonomy" id="2839623"/>
    <lineage>
        <taxon>Bacteria</taxon>
        <taxon>Bacillati</taxon>
        <taxon>Actinomycetota</taxon>
        <taxon>Actinomycetes</taxon>
        <taxon>Micrococcales</taxon>
        <taxon>Micrococcaceae</taxon>
        <taxon>Arthrobacter</taxon>
    </lineage>
</organism>
<evidence type="ECO:0000256" key="3">
    <source>
        <dbReference type="ARBA" id="ARBA00022741"/>
    </source>
</evidence>
<dbReference type="GO" id="GO:0005524">
    <property type="term" value="F:ATP binding"/>
    <property type="evidence" value="ECO:0007669"/>
    <property type="project" value="UniProtKB-KW"/>
</dbReference>
<keyword evidence="6" id="KW-0614">Plasmid</keyword>
<sequence length="508" mass="54007">MHEAVGPYGLQLSGIRKSYGMNNVLRGIDMKITAGTVHALLGANGAGKSTLLGCLSGATHPDDGEIVIGGRSYSGLTPTQAFEAGCAIIYQHFQLIDSLNVADNIFLGQERRNAVGAVDARRQEREAANILESLGVDISPRALVGSLSVGEQQIVEIARALRRKPDLLILDEPTAALGPHEVTALIRLVRRLATTQGLTVIYVTHLLNEVLQVADAVTVLRDGQVYWTRARQDLEMQDLVDGISPGSALTGAKRDCTPGEPILQLTNLQCTFTGPLTTTVHAGEIVGLFGLLGSGRTNLLESIAGVRRQVEGTVSLSGAHLEAGSLAKAAAAGVSLVAADRKVQSLFGSMTAEENVLLPHYPQLSKGFRSPSRERASFHSIARKIRLHPVAPKSPADSFSGGNAQKLVVGRWAADLGNTSVLLLDEPTQGVDIGSRHEIYELLRAFASNSHRCVIFASSEPEELLALADRVFILVDGVPTEIATEDITESHLLSAAHGSFDGVEGRTK</sequence>
<dbReference type="EMBL" id="CP159280">
    <property type="protein sequence ID" value="XCH13843.1"/>
    <property type="molecule type" value="Genomic_DNA"/>
</dbReference>
<evidence type="ECO:0000256" key="1">
    <source>
        <dbReference type="ARBA" id="ARBA00022448"/>
    </source>
</evidence>
<keyword evidence="4 6" id="KW-0067">ATP-binding</keyword>
<dbReference type="PROSITE" id="PS50893">
    <property type="entry name" value="ABC_TRANSPORTER_2"/>
    <property type="match status" value="2"/>
</dbReference>
<feature type="domain" description="ABC transporter" evidence="5">
    <location>
        <begin position="10"/>
        <end position="247"/>
    </location>
</feature>
<reference evidence="6" key="1">
    <citation type="submission" date="2024-06" db="EMBL/GenBank/DDBJ databases">
        <title>Biodegradation of dimethachlon by Arthrobacter sp. K5: mechanistic insights and ecological implications.</title>
        <authorList>
            <person name="Hu S."/>
            <person name="Lu P."/>
        </authorList>
    </citation>
    <scope>NUCLEOTIDE SEQUENCE</scope>
    <source>
        <strain evidence="6">K5</strain>
        <plasmid evidence="6">unnamed</plasmid>
    </source>
</reference>
<feature type="domain" description="ABC transporter" evidence="5">
    <location>
        <begin position="257"/>
        <end position="501"/>
    </location>
</feature>
<dbReference type="GO" id="GO:0016887">
    <property type="term" value="F:ATP hydrolysis activity"/>
    <property type="evidence" value="ECO:0007669"/>
    <property type="project" value="InterPro"/>
</dbReference>
<evidence type="ECO:0000259" key="5">
    <source>
        <dbReference type="PROSITE" id="PS50893"/>
    </source>
</evidence>
<keyword evidence="2" id="KW-0677">Repeat</keyword>
<dbReference type="InterPro" id="IPR017871">
    <property type="entry name" value="ABC_transporter-like_CS"/>
</dbReference>
<geneLocation type="plasmid" evidence="6">
    <name>unnamed</name>
</geneLocation>
<dbReference type="CDD" id="cd03215">
    <property type="entry name" value="ABC_Carb_Monos_II"/>
    <property type="match status" value="1"/>
</dbReference>
<dbReference type="InterPro" id="IPR003593">
    <property type="entry name" value="AAA+_ATPase"/>
</dbReference>
<dbReference type="SMART" id="SM00382">
    <property type="entry name" value="AAA"/>
    <property type="match status" value="2"/>
</dbReference>
<evidence type="ECO:0000313" key="6">
    <source>
        <dbReference type="EMBL" id="XCH13843.1"/>
    </source>
</evidence>
<dbReference type="AlphaFoldDB" id="A0AAU8EWU5"/>
<keyword evidence="3" id="KW-0547">Nucleotide-binding</keyword>
<dbReference type="InterPro" id="IPR003439">
    <property type="entry name" value="ABC_transporter-like_ATP-bd"/>
</dbReference>
<dbReference type="InterPro" id="IPR050107">
    <property type="entry name" value="ABC_carbohydrate_import_ATPase"/>
</dbReference>
<dbReference type="PANTHER" id="PTHR43790">
    <property type="entry name" value="CARBOHYDRATE TRANSPORT ATP-BINDING PROTEIN MG119-RELATED"/>
    <property type="match status" value="1"/>
</dbReference>
<dbReference type="RefSeq" id="WP_353713547.1">
    <property type="nucleotide sequence ID" value="NZ_CP159280.1"/>
</dbReference>